<evidence type="ECO:0000256" key="1">
    <source>
        <dbReference type="ARBA" id="ARBA00022692"/>
    </source>
</evidence>
<dbReference type="GO" id="GO:0005375">
    <property type="term" value="F:copper ion transmembrane transporter activity"/>
    <property type="evidence" value="ECO:0007669"/>
    <property type="project" value="UniProtKB-UniRule"/>
</dbReference>
<protein>
    <recommendedName>
        <fullName evidence="4">Copper transport protein</fullName>
    </recommendedName>
</protein>
<comment type="subcellular location">
    <subcellularLocation>
        <location evidence="4">Membrane</location>
        <topology evidence="4">Multi-pass membrane protein</topology>
    </subcellularLocation>
</comment>
<feature type="transmembrane region" description="Helical" evidence="4">
    <location>
        <begin position="138"/>
        <end position="158"/>
    </location>
</feature>
<gene>
    <name evidence="5" type="ORF">DPMN_070157</name>
</gene>
<dbReference type="AlphaFoldDB" id="A0A9D3Z4K3"/>
<evidence type="ECO:0000256" key="3">
    <source>
        <dbReference type="ARBA" id="ARBA00023136"/>
    </source>
</evidence>
<dbReference type="Pfam" id="PF04145">
    <property type="entry name" value="Ctr"/>
    <property type="match status" value="1"/>
</dbReference>
<keyword evidence="6" id="KW-1185">Reference proteome</keyword>
<dbReference type="OrthoDB" id="73901at2759"/>
<dbReference type="PANTHER" id="PTHR12483">
    <property type="entry name" value="SOLUTE CARRIER FAMILY 31 COPPER TRANSPORTERS"/>
    <property type="match status" value="1"/>
</dbReference>
<reference evidence="5" key="1">
    <citation type="journal article" date="2019" name="bioRxiv">
        <title>The Genome of the Zebra Mussel, Dreissena polymorpha: A Resource for Invasive Species Research.</title>
        <authorList>
            <person name="McCartney M.A."/>
            <person name="Auch B."/>
            <person name="Kono T."/>
            <person name="Mallez S."/>
            <person name="Zhang Y."/>
            <person name="Obille A."/>
            <person name="Becker A."/>
            <person name="Abrahante J.E."/>
            <person name="Garbe J."/>
            <person name="Badalamenti J.P."/>
            <person name="Herman A."/>
            <person name="Mangelson H."/>
            <person name="Liachko I."/>
            <person name="Sullivan S."/>
            <person name="Sone E.D."/>
            <person name="Koren S."/>
            <person name="Silverstein K.A.T."/>
            <person name="Beckman K.B."/>
            <person name="Gohl D.M."/>
        </authorList>
    </citation>
    <scope>NUCLEOTIDE SEQUENCE</scope>
    <source>
        <strain evidence="5">Duluth1</strain>
        <tissue evidence="5">Whole animal</tissue>
    </source>
</reference>
<dbReference type="GO" id="GO:0016020">
    <property type="term" value="C:membrane"/>
    <property type="evidence" value="ECO:0007669"/>
    <property type="project" value="UniProtKB-SubCell"/>
</dbReference>
<accession>A0A9D3Z4K3</accession>
<keyword evidence="2 4" id="KW-1133">Transmembrane helix</keyword>
<keyword evidence="4" id="KW-0813">Transport</keyword>
<reference evidence="5" key="2">
    <citation type="submission" date="2020-11" db="EMBL/GenBank/DDBJ databases">
        <authorList>
            <person name="McCartney M.A."/>
            <person name="Auch B."/>
            <person name="Kono T."/>
            <person name="Mallez S."/>
            <person name="Becker A."/>
            <person name="Gohl D.M."/>
            <person name="Silverstein K.A.T."/>
            <person name="Koren S."/>
            <person name="Bechman K.B."/>
            <person name="Herman A."/>
            <person name="Abrahante J.E."/>
            <person name="Garbe J."/>
        </authorList>
    </citation>
    <scope>NUCLEOTIDE SEQUENCE</scope>
    <source>
        <strain evidence="5">Duluth1</strain>
        <tissue evidence="5">Whole animal</tissue>
    </source>
</reference>
<evidence type="ECO:0000313" key="6">
    <source>
        <dbReference type="Proteomes" id="UP000828390"/>
    </source>
</evidence>
<keyword evidence="4" id="KW-0406">Ion transport</keyword>
<keyword evidence="1 4" id="KW-0812">Transmembrane</keyword>
<keyword evidence="4" id="KW-0187">Copper transport</keyword>
<comment type="similarity">
    <text evidence="4">Belongs to the copper transporter (Ctr) (TC 1.A.56) family. SLC31A subfamily.</text>
</comment>
<comment type="caution">
    <text evidence="5">The sequence shown here is derived from an EMBL/GenBank/DDBJ whole genome shotgun (WGS) entry which is preliminary data.</text>
</comment>
<organism evidence="5 6">
    <name type="scientific">Dreissena polymorpha</name>
    <name type="common">Zebra mussel</name>
    <name type="synonym">Mytilus polymorpha</name>
    <dbReference type="NCBI Taxonomy" id="45954"/>
    <lineage>
        <taxon>Eukaryota</taxon>
        <taxon>Metazoa</taxon>
        <taxon>Spiralia</taxon>
        <taxon>Lophotrochozoa</taxon>
        <taxon>Mollusca</taxon>
        <taxon>Bivalvia</taxon>
        <taxon>Autobranchia</taxon>
        <taxon>Heteroconchia</taxon>
        <taxon>Euheterodonta</taxon>
        <taxon>Imparidentia</taxon>
        <taxon>Neoheterodontei</taxon>
        <taxon>Myida</taxon>
        <taxon>Dreissenoidea</taxon>
        <taxon>Dreissenidae</taxon>
        <taxon>Dreissena</taxon>
    </lineage>
</organism>
<dbReference type="EMBL" id="JAIWYP010000014">
    <property type="protein sequence ID" value="KAH3710666.1"/>
    <property type="molecule type" value="Genomic_DNA"/>
</dbReference>
<evidence type="ECO:0000256" key="2">
    <source>
        <dbReference type="ARBA" id="ARBA00022989"/>
    </source>
</evidence>
<keyword evidence="4" id="KW-0186">Copper</keyword>
<name>A0A9D3Z4K3_DREPO</name>
<evidence type="ECO:0000313" key="5">
    <source>
        <dbReference type="EMBL" id="KAH3710666.1"/>
    </source>
</evidence>
<evidence type="ECO:0000256" key="4">
    <source>
        <dbReference type="RuleBase" id="RU367022"/>
    </source>
</evidence>
<dbReference type="Proteomes" id="UP000828390">
    <property type="component" value="Unassembled WGS sequence"/>
</dbReference>
<dbReference type="InterPro" id="IPR007274">
    <property type="entry name" value="Cop_transporter"/>
</dbReference>
<keyword evidence="3 4" id="KW-0472">Membrane</keyword>
<sequence length="194" mass="21806">MKRFNVIGHIKDYFFTSTDINKFIFKQFNFQGNAEVFGCCVMIFAITLVLEAGKALLFYLQLRLRQNPLTYGDTAETSIQDNRSFASGSTLLSSLAIPANLDQIRRHRIKYHVSGYLLHTLNLLLGYLLMLAVMTFDAYIFIAVILGSGIGYFVFGAINERNKAKFLNLNKRLYSRYSATVGVANKVSVSTGIS</sequence>
<proteinExistence type="inferred from homology"/>
<feature type="transmembrane region" description="Helical" evidence="4">
    <location>
        <begin position="113"/>
        <end position="132"/>
    </location>
</feature>
<feature type="transmembrane region" description="Helical" evidence="4">
    <location>
        <begin position="36"/>
        <end position="62"/>
    </location>
</feature>